<proteinExistence type="predicted"/>
<dbReference type="InterPro" id="IPR010064">
    <property type="entry name" value="HK97-gp10_tail"/>
</dbReference>
<protein>
    <recommendedName>
        <fullName evidence="3">HK97 gp10 family phage protein</fullName>
    </recommendedName>
</protein>
<dbReference type="AlphaFoldDB" id="A0A1E3A365"/>
<organism evidence="1 2">
    <name type="scientific">Eisenbergiella tayi</name>
    <dbReference type="NCBI Taxonomy" id="1432052"/>
    <lineage>
        <taxon>Bacteria</taxon>
        <taxon>Bacillati</taxon>
        <taxon>Bacillota</taxon>
        <taxon>Clostridia</taxon>
        <taxon>Lachnospirales</taxon>
        <taxon>Lachnospiraceae</taxon>
        <taxon>Eisenbergiella</taxon>
    </lineage>
</organism>
<dbReference type="EMBL" id="MCGH01000003">
    <property type="protein sequence ID" value="ODM03215.1"/>
    <property type="molecule type" value="Genomic_DNA"/>
</dbReference>
<dbReference type="Pfam" id="PF04883">
    <property type="entry name" value="HK97-gp10_like"/>
    <property type="match status" value="1"/>
</dbReference>
<comment type="caution">
    <text evidence="1">The sequence shown here is derived from an EMBL/GenBank/DDBJ whole genome shotgun (WGS) entry which is preliminary data.</text>
</comment>
<dbReference type="Proteomes" id="UP000094067">
    <property type="component" value="Unassembled WGS sequence"/>
</dbReference>
<name>A0A1E3A365_9FIRM</name>
<dbReference type="PATRIC" id="fig|1432052.4.peg.4434"/>
<evidence type="ECO:0008006" key="3">
    <source>
        <dbReference type="Google" id="ProtNLM"/>
    </source>
</evidence>
<sequence length="148" mass="16443">MAMMDDISEINRKVLNKSVNQGVVFAKRNTPVGVHPNPVTFTVRHGKHAGKEVSFNVKNPGTGGKLKESWHKLPTKKSVGGVEAEVVNTQFYASYWNDGHRIVTKKGGPIKGFVKGTHVLEKMKSRIDHQMVKNFEAEVKAVQAKHDN</sequence>
<accession>A0A1E3A365</accession>
<reference evidence="1 2" key="1">
    <citation type="submission" date="2016-07" db="EMBL/GenBank/DDBJ databases">
        <title>Characterization of isolates of Eisenbergiella tayi derived from blood cultures, using whole genome sequencing.</title>
        <authorList>
            <person name="Burdz T."/>
            <person name="Wiebe D."/>
            <person name="Huynh C."/>
            <person name="Bernard K."/>
        </authorList>
    </citation>
    <scope>NUCLEOTIDE SEQUENCE [LARGE SCALE GENOMIC DNA]</scope>
    <source>
        <strain evidence="1 2">NML 110608</strain>
    </source>
</reference>
<gene>
    <name evidence="1" type="ORF">BEI61_04009</name>
</gene>
<evidence type="ECO:0000313" key="2">
    <source>
        <dbReference type="Proteomes" id="UP000094067"/>
    </source>
</evidence>
<evidence type="ECO:0000313" key="1">
    <source>
        <dbReference type="EMBL" id="ODM03215.1"/>
    </source>
</evidence>